<dbReference type="Proteomes" id="UP001589628">
    <property type="component" value="Unassembled WGS sequence"/>
</dbReference>
<accession>A0ABV5Z706</accession>
<reference evidence="2 3" key="1">
    <citation type="submission" date="2024-09" db="EMBL/GenBank/DDBJ databases">
        <authorList>
            <person name="Sun Q."/>
            <person name="Mori K."/>
        </authorList>
    </citation>
    <scope>NUCLEOTIDE SEQUENCE [LARGE SCALE GENOMIC DNA]</scope>
    <source>
        <strain evidence="2 3">ATCC 51285</strain>
    </source>
</reference>
<gene>
    <name evidence="2" type="ORF">ACFFLH_01300</name>
</gene>
<keyword evidence="3" id="KW-1185">Reference proteome</keyword>
<organism evidence="2 3">
    <name type="scientific">Balneatrix alpica</name>
    <dbReference type="NCBI Taxonomy" id="75684"/>
    <lineage>
        <taxon>Bacteria</taxon>
        <taxon>Pseudomonadati</taxon>
        <taxon>Pseudomonadota</taxon>
        <taxon>Gammaproteobacteria</taxon>
        <taxon>Oceanospirillales</taxon>
        <taxon>Balneatrichaceae</taxon>
        <taxon>Balneatrix</taxon>
    </lineage>
</organism>
<comment type="caution">
    <text evidence="2">The sequence shown here is derived from an EMBL/GenBank/DDBJ whole genome shotgun (WGS) entry which is preliminary data.</text>
</comment>
<dbReference type="EMBL" id="JBHLZN010000001">
    <property type="protein sequence ID" value="MFB9885047.1"/>
    <property type="molecule type" value="Genomic_DNA"/>
</dbReference>
<dbReference type="Pfam" id="PF03992">
    <property type="entry name" value="ABM"/>
    <property type="match status" value="1"/>
</dbReference>
<dbReference type="InterPro" id="IPR011008">
    <property type="entry name" value="Dimeric_a/b-barrel"/>
</dbReference>
<keyword evidence="2" id="KW-0503">Monooxygenase</keyword>
<name>A0ABV5Z706_9GAMM</name>
<dbReference type="SUPFAM" id="SSF54909">
    <property type="entry name" value="Dimeric alpha+beta barrel"/>
    <property type="match status" value="1"/>
</dbReference>
<evidence type="ECO:0000259" key="1">
    <source>
        <dbReference type="PROSITE" id="PS51725"/>
    </source>
</evidence>
<proteinExistence type="predicted"/>
<feature type="domain" description="ABM" evidence="1">
    <location>
        <begin position="2"/>
        <end position="90"/>
    </location>
</feature>
<evidence type="ECO:0000313" key="2">
    <source>
        <dbReference type="EMBL" id="MFB9885047.1"/>
    </source>
</evidence>
<dbReference type="EC" id="1.14.-.-" evidence="2"/>
<dbReference type="GO" id="GO:0004497">
    <property type="term" value="F:monooxygenase activity"/>
    <property type="evidence" value="ECO:0007669"/>
    <property type="project" value="UniProtKB-KW"/>
</dbReference>
<dbReference type="Gene3D" id="3.30.70.100">
    <property type="match status" value="1"/>
</dbReference>
<keyword evidence="2" id="KW-0560">Oxidoreductase</keyword>
<evidence type="ECO:0000313" key="3">
    <source>
        <dbReference type="Proteomes" id="UP001589628"/>
    </source>
</evidence>
<dbReference type="InterPro" id="IPR007138">
    <property type="entry name" value="ABM_dom"/>
</dbReference>
<sequence>MIKVLIERRIAPDMESTYDYAARQTLRAAMEWEGFISGEALKNVDNPLQRILIATYRSELDWQRWQASNERQEAMSQLLPLLLEPEKVTLLEHA</sequence>
<dbReference type="PROSITE" id="PS51725">
    <property type="entry name" value="ABM"/>
    <property type="match status" value="1"/>
</dbReference>
<dbReference type="RefSeq" id="WP_027313331.1">
    <property type="nucleotide sequence ID" value="NZ_JAUESS010000002.1"/>
</dbReference>
<protein>
    <submittedName>
        <fullName evidence="2">Antibiotic biosynthesis monooxygenase family protein</fullName>
        <ecNumber evidence="2">1.14.-.-</ecNumber>
    </submittedName>
</protein>